<protein>
    <submittedName>
        <fullName evidence="1">Putative mule transposase domain protein</fullName>
    </submittedName>
</protein>
<organism evidence="1">
    <name type="scientific">Ixodes ricinus</name>
    <name type="common">Common tick</name>
    <name type="synonym">Acarus ricinus</name>
    <dbReference type="NCBI Taxonomy" id="34613"/>
    <lineage>
        <taxon>Eukaryota</taxon>
        <taxon>Metazoa</taxon>
        <taxon>Ecdysozoa</taxon>
        <taxon>Arthropoda</taxon>
        <taxon>Chelicerata</taxon>
        <taxon>Arachnida</taxon>
        <taxon>Acari</taxon>
        <taxon>Parasitiformes</taxon>
        <taxon>Ixodida</taxon>
        <taxon>Ixodoidea</taxon>
        <taxon>Ixodidae</taxon>
        <taxon>Ixodinae</taxon>
        <taxon>Ixodes</taxon>
    </lineage>
</organism>
<name>A0A0K8RMY2_IXORI</name>
<dbReference type="EMBL" id="GADI01001565">
    <property type="protein sequence ID" value="JAA72243.1"/>
    <property type="molecule type" value="mRNA"/>
</dbReference>
<dbReference type="AlphaFoldDB" id="A0A0K8RMY2"/>
<evidence type="ECO:0000313" key="1">
    <source>
        <dbReference type="EMBL" id="JAA72243.1"/>
    </source>
</evidence>
<sequence>MNFAVSGLLFVAPFPQHPSVHKEGRWPVPSETSTRGALCLETPSGLHSLQPAQSPSKKKVDSVHFQWLLQPYLRGPETQLSLSILSEFSDQPHKRTGRVWTLKPCFYVKNTRISVEQQAGVQALDPITLSVYSLLLFVE</sequence>
<accession>A0A0K8RMY2</accession>
<reference evidence="1" key="1">
    <citation type="submission" date="2012-12" db="EMBL/GenBank/DDBJ databases">
        <title>Identification and characterization of a phenylalanine ammonia-lyase gene family in Isatis indigotica Fort.</title>
        <authorList>
            <person name="Liu Q."/>
            <person name="Chen J."/>
            <person name="Zhou X."/>
            <person name="Di P."/>
            <person name="Xiao Y."/>
            <person name="Xuan H."/>
            <person name="Zhang L."/>
            <person name="Chen W."/>
        </authorList>
    </citation>
    <scope>NUCLEOTIDE SEQUENCE</scope>
    <source>
        <tissue evidence="1">Salivary gland</tissue>
    </source>
</reference>
<proteinExistence type="evidence at transcript level"/>